<organism evidence="1 2">
    <name type="scientific">Nostocoides australiense Ben110</name>
    <dbReference type="NCBI Taxonomy" id="1193182"/>
    <lineage>
        <taxon>Bacteria</taxon>
        <taxon>Bacillati</taxon>
        <taxon>Actinomycetota</taxon>
        <taxon>Actinomycetes</taxon>
        <taxon>Micrococcales</taxon>
        <taxon>Intrasporangiaceae</taxon>
        <taxon>Nostocoides</taxon>
    </lineage>
</organism>
<proteinExistence type="predicted"/>
<dbReference type="PANTHER" id="PTHR36842">
    <property type="entry name" value="PROTEIN TOLB HOMOLOG"/>
    <property type="match status" value="1"/>
</dbReference>
<name>W6JZM1_9MICO</name>
<dbReference type="PANTHER" id="PTHR36842:SF1">
    <property type="entry name" value="PROTEIN TOLB"/>
    <property type="match status" value="1"/>
</dbReference>
<dbReference type="EMBL" id="CAJA01000409">
    <property type="protein sequence ID" value="CCH74662.1"/>
    <property type="molecule type" value="Genomic_DNA"/>
</dbReference>
<comment type="caution">
    <text evidence="1">The sequence shown here is derived from an EMBL/GenBank/DDBJ whole genome shotgun (WGS) entry which is preliminary data.</text>
</comment>
<dbReference type="Gene3D" id="2.120.10.30">
    <property type="entry name" value="TolB, C-terminal domain"/>
    <property type="match status" value="1"/>
</dbReference>
<sequence>MTTCSCARGGDLFTIKSDKTGLKRLTNRGDILNAEWSPDKSKIAFTAEVNGNTDVYLMSSTGTGTRRLTFGAARDEDVTWSPNGKTLLFTSFTNCTSDIFKVNVAPGSRPVRFTRAQCDSVSDYFERADWHPDGTKILVWRGYYDGGPGGGGWTAETRSATTGALIKDLGMDVLDMGWSPNGLQIAGTVPAYYADTYKDNVGLWSATGRKLNDVTTSNESYATSFAAWSPDGWRCPTRPRDPRRHGRR</sequence>
<evidence type="ECO:0000313" key="2">
    <source>
        <dbReference type="Proteomes" id="UP000035763"/>
    </source>
</evidence>
<dbReference type="SUPFAM" id="SSF69304">
    <property type="entry name" value="Tricorn protease N-terminal domain"/>
    <property type="match status" value="1"/>
</dbReference>
<reference evidence="1 2" key="1">
    <citation type="journal article" date="2013" name="ISME J.">
        <title>A metabolic model for members of the genus Tetrasphaera involved in enhanced biological phosphorus removal.</title>
        <authorList>
            <person name="Kristiansen R."/>
            <person name="Nguyen H.T.T."/>
            <person name="Saunders A.M."/>
            <person name="Nielsen J.L."/>
            <person name="Wimmer R."/>
            <person name="Le V.Q."/>
            <person name="McIlroy S.J."/>
            <person name="Petrovski S."/>
            <person name="Seviour R.J."/>
            <person name="Calteau A."/>
            <person name="Nielsen K.L."/>
            <person name="Nielsen P.H."/>
        </authorList>
    </citation>
    <scope>NUCLEOTIDE SEQUENCE [LARGE SCALE GENOMIC DNA]</scope>
    <source>
        <strain evidence="1 2">Ben110</strain>
    </source>
</reference>
<dbReference type="AlphaFoldDB" id="W6JZM1"/>
<evidence type="ECO:0000313" key="1">
    <source>
        <dbReference type="EMBL" id="CCH74662.1"/>
    </source>
</evidence>
<keyword evidence="2" id="KW-1185">Reference proteome</keyword>
<dbReference type="RefSeq" id="WP_048700017.1">
    <property type="nucleotide sequence ID" value="NZ_HG764815.1"/>
</dbReference>
<dbReference type="InterPro" id="IPR011042">
    <property type="entry name" value="6-blade_b-propeller_TolB-like"/>
</dbReference>
<gene>
    <name evidence="1" type="ORF">BN11_4670004</name>
</gene>
<protein>
    <submittedName>
        <fullName evidence="1">Uncharacterized protein</fullName>
    </submittedName>
</protein>
<dbReference type="Pfam" id="PF26549">
    <property type="entry name" value="Tricorn_N"/>
    <property type="match status" value="1"/>
</dbReference>
<accession>W6JZM1</accession>
<dbReference type="Proteomes" id="UP000035763">
    <property type="component" value="Unassembled WGS sequence"/>
</dbReference>
<dbReference type="STRING" id="1193182.BN11_4670004"/>